<dbReference type="Proteomes" id="UP000828251">
    <property type="component" value="Unassembled WGS sequence"/>
</dbReference>
<dbReference type="PANTHER" id="PTHR31286:SF178">
    <property type="entry name" value="DUF4283 DOMAIN-CONTAINING PROTEIN"/>
    <property type="match status" value="1"/>
</dbReference>
<name>A0A9D3ZZZ9_9ROSI</name>
<dbReference type="PANTHER" id="PTHR31286">
    <property type="entry name" value="GLYCINE-RICH CELL WALL STRUCTURAL PROTEIN 1.8-LIKE"/>
    <property type="match status" value="1"/>
</dbReference>
<sequence>MADETNHLLKRLTLIDAEGEEVSFGNKDEFSVQLSSENWAVGKLITDGACNRDALVRVFNWDYDFSLVPFWIRFYNVPLGWMKGLAALMLGGAVGEVMAIDWRDRECGWGEYIRVRVWLDITKPLRRVVKMGTQTGPLKVPMVKYERLPNFCYGRGLIGHSVEACKTVKLTEGMEEADLQFGEWLRVPLLKRPRQRPSKTGKSASHRGIEMVEGAKGDGSSSSKGPANGTRVKSDDKGSSSFEGTEPPSCDANDALKQQVKEKGTDDGTRGVKFRGIPKLNPSKLSSGDF</sequence>
<gene>
    <name evidence="3" type="ORF">J1N35_021232</name>
</gene>
<feature type="compositionally biased region" description="Basic and acidic residues" evidence="1">
    <location>
        <begin position="207"/>
        <end position="216"/>
    </location>
</feature>
<evidence type="ECO:0000259" key="2">
    <source>
        <dbReference type="Pfam" id="PF14392"/>
    </source>
</evidence>
<keyword evidence="4" id="KW-1185">Reference proteome</keyword>
<dbReference type="OrthoDB" id="958599at2759"/>
<accession>A0A9D3ZZZ9</accession>
<protein>
    <recommendedName>
        <fullName evidence="2">Zinc knuckle CX2CX4HX4C domain-containing protein</fullName>
    </recommendedName>
</protein>
<feature type="domain" description="Zinc knuckle CX2CX4HX4C" evidence="2">
    <location>
        <begin position="119"/>
        <end position="166"/>
    </location>
</feature>
<dbReference type="InterPro" id="IPR025836">
    <property type="entry name" value="Zn_knuckle_CX2CX4HX4C"/>
</dbReference>
<proteinExistence type="predicted"/>
<evidence type="ECO:0000256" key="1">
    <source>
        <dbReference type="SAM" id="MobiDB-lite"/>
    </source>
</evidence>
<dbReference type="AlphaFoldDB" id="A0A9D3ZZZ9"/>
<feature type="compositionally biased region" description="Basic and acidic residues" evidence="1">
    <location>
        <begin position="259"/>
        <end position="270"/>
    </location>
</feature>
<reference evidence="3 4" key="1">
    <citation type="journal article" date="2021" name="Plant Biotechnol. J.">
        <title>Multi-omics assisted identification of the key and species-specific regulatory components of drought-tolerant mechanisms in Gossypium stocksii.</title>
        <authorList>
            <person name="Yu D."/>
            <person name="Ke L."/>
            <person name="Zhang D."/>
            <person name="Wu Y."/>
            <person name="Sun Y."/>
            <person name="Mei J."/>
            <person name="Sun J."/>
            <person name="Sun Y."/>
        </authorList>
    </citation>
    <scope>NUCLEOTIDE SEQUENCE [LARGE SCALE GENOMIC DNA]</scope>
    <source>
        <strain evidence="4">cv. E1</strain>
        <tissue evidence="3">Leaf</tissue>
    </source>
</reference>
<dbReference type="Pfam" id="PF14392">
    <property type="entry name" value="zf-CCHC_4"/>
    <property type="match status" value="1"/>
</dbReference>
<evidence type="ECO:0000313" key="3">
    <source>
        <dbReference type="EMBL" id="KAH1081471.1"/>
    </source>
</evidence>
<evidence type="ECO:0000313" key="4">
    <source>
        <dbReference type="Proteomes" id="UP000828251"/>
    </source>
</evidence>
<comment type="caution">
    <text evidence="3">The sequence shown here is derived from an EMBL/GenBank/DDBJ whole genome shotgun (WGS) entry which is preliminary data.</text>
</comment>
<feature type="region of interest" description="Disordered" evidence="1">
    <location>
        <begin position="192"/>
        <end position="290"/>
    </location>
</feature>
<organism evidence="3 4">
    <name type="scientific">Gossypium stocksii</name>
    <dbReference type="NCBI Taxonomy" id="47602"/>
    <lineage>
        <taxon>Eukaryota</taxon>
        <taxon>Viridiplantae</taxon>
        <taxon>Streptophyta</taxon>
        <taxon>Embryophyta</taxon>
        <taxon>Tracheophyta</taxon>
        <taxon>Spermatophyta</taxon>
        <taxon>Magnoliopsida</taxon>
        <taxon>eudicotyledons</taxon>
        <taxon>Gunneridae</taxon>
        <taxon>Pentapetalae</taxon>
        <taxon>rosids</taxon>
        <taxon>malvids</taxon>
        <taxon>Malvales</taxon>
        <taxon>Malvaceae</taxon>
        <taxon>Malvoideae</taxon>
        <taxon>Gossypium</taxon>
    </lineage>
</organism>
<dbReference type="EMBL" id="JAIQCV010000007">
    <property type="protein sequence ID" value="KAH1081471.1"/>
    <property type="molecule type" value="Genomic_DNA"/>
</dbReference>
<dbReference type="InterPro" id="IPR040256">
    <property type="entry name" value="At4g02000-like"/>
</dbReference>